<sequence length="161" mass="18331">MIYILTGAIRSGKTTALLDWCASRTDVDGLLCPDGSEGKRYFLKLKSKTNFELETEIETEEVIAIGSFKFLKSAFKTANEYLLEAAKTKAFQYLILDELGKLELKNEGLHAAAQTLITTYKQDQTQHLILVVRDYLVDDIRKHYDITEYSLLNTTDLKLLK</sequence>
<comment type="caution">
    <text evidence="1">The sequence shown here is derived from an EMBL/GenBank/DDBJ whole genome shotgun (WGS) entry which is preliminary data.</text>
</comment>
<protein>
    <submittedName>
        <fullName evidence="1">Nucleoside-triphosphatase</fullName>
    </submittedName>
</protein>
<keyword evidence="2" id="KW-1185">Reference proteome</keyword>
<dbReference type="RefSeq" id="WP_248412563.1">
    <property type="nucleotide sequence ID" value="NZ_JALPQF010000006.1"/>
</dbReference>
<dbReference type="InterPro" id="IPR004948">
    <property type="entry name" value="Nuc-triphosphatase_THEP1"/>
</dbReference>
<evidence type="ECO:0000313" key="2">
    <source>
        <dbReference type="Proteomes" id="UP001203687"/>
    </source>
</evidence>
<dbReference type="Proteomes" id="UP001203687">
    <property type="component" value="Unassembled WGS sequence"/>
</dbReference>
<accession>A0ABT0H7W8</accession>
<reference evidence="1" key="1">
    <citation type="submission" date="2022-04" db="EMBL/GenBank/DDBJ databases">
        <authorList>
            <person name="Ren T."/>
        </authorList>
    </citation>
    <scope>NUCLEOTIDE SEQUENCE</scope>
    <source>
        <strain evidence="1">F63249</strain>
    </source>
</reference>
<proteinExistence type="predicted"/>
<dbReference type="EMBL" id="JALPQF010000006">
    <property type="protein sequence ID" value="MCK8480454.1"/>
    <property type="molecule type" value="Genomic_DNA"/>
</dbReference>
<evidence type="ECO:0000313" key="1">
    <source>
        <dbReference type="EMBL" id="MCK8480454.1"/>
    </source>
</evidence>
<dbReference type="Gene3D" id="3.40.50.300">
    <property type="entry name" value="P-loop containing nucleotide triphosphate hydrolases"/>
    <property type="match status" value="1"/>
</dbReference>
<gene>
    <name evidence="1" type="ORF">MUY34_07470</name>
</gene>
<dbReference type="InterPro" id="IPR027417">
    <property type="entry name" value="P-loop_NTPase"/>
</dbReference>
<organism evidence="1 2">
    <name type="scientific">Psychroserpens algicola</name>
    <dbReference type="NCBI Taxonomy" id="1719034"/>
    <lineage>
        <taxon>Bacteria</taxon>
        <taxon>Pseudomonadati</taxon>
        <taxon>Bacteroidota</taxon>
        <taxon>Flavobacteriia</taxon>
        <taxon>Flavobacteriales</taxon>
        <taxon>Flavobacteriaceae</taxon>
        <taxon>Psychroserpens</taxon>
    </lineage>
</organism>
<name>A0ABT0H7W8_9FLAO</name>
<dbReference type="Pfam" id="PF03266">
    <property type="entry name" value="NTPase_1"/>
    <property type="match status" value="1"/>
</dbReference>